<dbReference type="InterPro" id="IPR001189">
    <property type="entry name" value="Mn/Fe_SOD"/>
</dbReference>
<comment type="function">
    <text evidence="6">Destroys radicals which are normally produced within the cells and which are toxic to biological systems.</text>
</comment>
<dbReference type="GO" id="GO:0046872">
    <property type="term" value="F:metal ion binding"/>
    <property type="evidence" value="ECO:0007669"/>
    <property type="project" value="UniProtKB-KW"/>
</dbReference>
<evidence type="ECO:0000256" key="5">
    <source>
        <dbReference type="PIRSR" id="PIRSR000349-1"/>
    </source>
</evidence>
<dbReference type="PANTHER" id="PTHR43595:SF2">
    <property type="entry name" value="SMALL RIBOSOMAL SUBUNIT PROTEIN MS42"/>
    <property type="match status" value="1"/>
</dbReference>
<feature type="domain" description="Manganese/iron superoxide dismutase N-terminal" evidence="7">
    <location>
        <begin position="42"/>
        <end position="129"/>
    </location>
</feature>
<feature type="binding site" evidence="5">
    <location>
        <position position="207"/>
    </location>
    <ligand>
        <name>Mn(2+)</name>
        <dbReference type="ChEBI" id="CHEBI:29035"/>
    </ligand>
</feature>
<feature type="domain" description="Manganese/iron superoxide dismutase C-terminal" evidence="8">
    <location>
        <begin position="135"/>
        <end position="235"/>
    </location>
</feature>
<dbReference type="SUPFAM" id="SSF46609">
    <property type="entry name" value="Fe,Mn superoxide dismutase (SOD), N-terminal domain"/>
    <property type="match status" value="1"/>
</dbReference>
<feature type="binding site" evidence="5">
    <location>
        <position position="203"/>
    </location>
    <ligand>
        <name>Mn(2+)</name>
        <dbReference type="ChEBI" id="CHEBI:29035"/>
    </ligand>
</feature>
<dbReference type="Pfam" id="PF00081">
    <property type="entry name" value="Sod_Fe_N"/>
    <property type="match status" value="1"/>
</dbReference>
<dbReference type="InterPro" id="IPR019832">
    <property type="entry name" value="Mn/Fe_SOD_C"/>
</dbReference>
<dbReference type="SUPFAM" id="SSF54719">
    <property type="entry name" value="Fe,Mn superoxide dismutase (SOD), C-terminal domain"/>
    <property type="match status" value="1"/>
</dbReference>
<evidence type="ECO:0000259" key="7">
    <source>
        <dbReference type="Pfam" id="PF00081"/>
    </source>
</evidence>
<evidence type="ECO:0000313" key="10">
    <source>
        <dbReference type="Proteomes" id="UP000464378"/>
    </source>
</evidence>
<dbReference type="AlphaFoldDB" id="A0A6C2YLR6"/>
<reference evidence="9" key="1">
    <citation type="submission" date="2019-04" db="EMBL/GenBank/DDBJ databases">
        <authorList>
            <consortium name="Science for Life Laboratories"/>
        </authorList>
    </citation>
    <scope>NUCLEOTIDE SEQUENCE</scope>
    <source>
        <strain evidence="9">MBLW1</strain>
    </source>
</reference>
<keyword evidence="4 6" id="KW-0560">Oxidoreductase</keyword>
<proteinExistence type="inferred from homology"/>
<dbReference type="FunFam" id="1.10.287.990:FF:000001">
    <property type="entry name" value="Superoxide dismutase"/>
    <property type="match status" value="1"/>
</dbReference>
<gene>
    <name evidence="9" type="ORF">GMBLW1_16530</name>
</gene>
<dbReference type="FunFam" id="3.55.40.20:FF:000004">
    <property type="entry name" value="Superoxide dismutase [Fe]"/>
    <property type="match status" value="1"/>
</dbReference>
<dbReference type="InParanoid" id="A0A6C2YLR6"/>
<evidence type="ECO:0000313" key="9">
    <source>
        <dbReference type="EMBL" id="VIP02307.1"/>
    </source>
</evidence>
<name>A0A6C2YLR6_9BACT</name>
<dbReference type="Proteomes" id="UP000464378">
    <property type="component" value="Chromosome"/>
</dbReference>
<accession>A0A6C2YLR6</accession>
<evidence type="ECO:0000256" key="6">
    <source>
        <dbReference type="RuleBase" id="RU000414"/>
    </source>
</evidence>
<dbReference type="EMBL" id="LR593887">
    <property type="protein sequence ID" value="VTS01007.1"/>
    <property type="molecule type" value="Genomic_DNA"/>
</dbReference>
<dbReference type="PIRSF" id="PIRSF000349">
    <property type="entry name" value="SODismutase"/>
    <property type="match status" value="1"/>
</dbReference>
<dbReference type="Pfam" id="PF02777">
    <property type="entry name" value="Sod_Fe_C"/>
    <property type="match status" value="1"/>
</dbReference>
<comment type="catalytic activity">
    <reaction evidence="6">
        <text>2 superoxide + 2 H(+) = H2O2 + O2</text>
        <dbReference type="Rhea" id="RHEA:20696"/>
        <dbReference type="ChEBI" id="CHEBI:15378"/>
        <dbReference type="ChEBI" id="CHEBI:15379"/>
        <dbReference type="ChEBI" id="CHEBI:16240"/>
        <dbReference type="ChEBI" id="CHEBI:18421"/>
        <dbReference type="EC" id="1.15.1.1"/>
    </reaction>
</comment>
<organism evidence="9">
    <name type="scientific">Tuwongella immobilis</name>
    <dbReference type="NCBI Taxonomy" id="692036"/>
    <lineage>
        <taxon>Bacteria</taxon>
        <taxon>Pseudomonadati</taxon>
        <taxon>Planctomycetota</taxon>
        <taxon>Planctomycetia</taxon>
        <taxon>Gemmatales</taxon>
        <taxon>Gemmataceae</taxon>
        <taxon>Tuwongella</taxon>
    </lineage>
</organism>
<evidence type="ECO:0000256" key="2">
    <source>
        <dbReference type="ARBA" id="ARBA00012682"/>
    </source>
</evidence>
<dbReference type="InterPro" id="IPR019833">
    <property type="entry name" value="Mn/Fe_SOD_BS"/>
</dbReference>
<dbReference type="GO" id="GO:0004784">
    <property type="term" value="F:superoxide dismutase activity"/>
    <property type="evidence" value="ECO:0007669"/>
    <property type="project" value="UniProtKB-EC"/>
</dbReference>
<dbReference type="PROSITE" id="PS51318">
    <property type="entry name" value="TAT"/>
    <property type="match status" value="1"/>
</dbReference>
<dbReference type="InterPro" id="IPR036314">
    <property type="entry name" value="SOD_C_sf"/>
</dbReference>
<keyword evidence="3 5" id="KW-0479">Metal-binding</keyword>
<feature type="binding site" evidence="5">
    <location>
        <position position="121"/>
    </location>
    <ligand>
        <name>Mn(2+)</name>
        <dbReference type="ChEBI" id="CHEBI:29035"/>
    </ligand>
</feature>
<dbReference type="EC" id="1.15.1.1" evidence="2 6"/>
<dbReference type="InterPro" id="IPR036324">
    <property type="entry name" value="Mn/Fe_SOD_N_sf"/>
</dbReference>
<evidence type="ECO:0000259" key="8">
    <source>
        <dbReference type="Pfam" id="PF02777"/>
    </source>
</evidence>
<evidence type="ECO:0000256" key="1">
    <source>
        <dbReference type="ARBA" id="ARBA00008714"/>
    </source>
</evidence>
<dbReference type="FunCoup" id="A0A6C2YLR6">
    <property type="interactions" value="403"/>
</dbReference>
<dbReference type="InterPro" id="IPR006311">
    <property type="entry name" value="TAT_signal"/>
</dbReference>
<dbReference type="PRINTS" id="PR01703">
    <property type="entry name" value="MNSODISMTASE"/>
</dbReference>
<feature type="binding site" evidence="5">
    <location>
        <position position="66"/>
    </location>
    <ligand>
        <name>Mn(2+)</name>
        <dbReference type="ChEBI" id="CHEBI:29035"/>
    </ligand>
</feature>
<sequence>MTMMNRRDMLRTAGAASFAALVPSFMPKLAPTLTAAEDVKLFELPKLPYAYDALEPHIDARTMEIHHLRHHKTYIDNLNKAVAAEKALQGKTIEELLTSLASLPEKVRPVVRNNGGGHWNHTFFWQIMSGKGGKPSGAINDAIANAFKDLPSLQAAIKTAALGRFGSGWAWLVADAKGKLSVISTANQDTPVSEGLTPVLGIDVWEHAYYLKYQNKRADYVDAWFNVVNWDLISETYEKKFGKAS</sequence>
<comment type="similarity">
    <text evidence="1 6">Belongs to the iron/manganese superoxide dismutase family.</text>
</comment>
<evidence type="ECO:0000256" key="4">
    <source>
        <dbReference type="ARBA" id="ARBA00023002"/>
    </source>
</evidence>
<dbReference type="PROSITE" id="PS00088">
    <property type="entry name" value="SOD_MN"/>
    <property type="match status" value="1"/>
</dbReference>
<evidence type="ECO:0000256" key="3">
    <source>
        <dbReference type="ARBA" id="ARBA00022723"/>
    </source>
</evidence>
<dbReference type="InterPro" id="IPR019831">
    <property type="entry name" value="Mn/Fe_SOD_N"/>
</dbReference>
<dbReference type="Gene3D" id="3.55.40.20">
    <property type="entry name" value="Iron/manganese superoxide dismutase, C-terminal domain"/>
    <property type="match status" value="1"/>
</dbReference>
<protein>
    <recommendedName>
        <fullName evidence="2 6">Superoxide dismutase</fullName>
        <ecNumber evidence="2 6">1.15.1.1</ecNumber>
    </recommendedName>
</protein>
<keyword evidence="10" id="KW-1185">Reference proteome</keyword>
<dbReference type="PANTHER" id="PTHR43595">
    <property type="entry name" value="37S RIBOSOMAL PROTEIN S26, MITOCHONDRIAL"/>
    <property type="match status" value="1"/>
</dbReference>
<dbReference type="GO" id="GO:0005737">
    <property type="term" value="C:cytoplasm"/>
    <property type="evidence" value="ECO:0007669"/>
    <property type="project" value="TreeGrafter"/>
</dbReference>
<dbReference type="EMBL" id="LR586016">
    <property type="protein sequence ID" value="VIP02307.1"/>
    <property type="molecule type" value="Genomic_DNA"/>
</dbReference>
<dbReference type="KEGG" id="tim:GMBLW1_16530"/>
<dbReference type="Gene3D" id="1.10.287.990">
    <property type="entry name" value="Fe,Mn superoxide dismutase (SOD) domain"/>
    <property type="match status" value="1"/>
</dbReference>